<keyword evidence="4 6" id="KW-1133">Transmembrane helix</keyword>
<sequence>MIISDSRSMILFERFDFTHTGQVLVELQLNPSFCVLDLKYIYLLFTFWELSPPSHSSFNHSYPITSPNEYSLFLTNCAPKSTISMDVHTELYNLDDCGLIKDYLSAGLTLLSGLYFFFFVLYFTFLAIWGHVYLRNKKSLHRIHAVMGLLVIMKALHLIYTAKDKHYVKVTGTPHGWDVLFYIFQFIRVVLLFTVIVVIGTGWSFLKPSCRRRRRER</sequence>
<feature type="domain" description="CAND6/7 N-terminal" evidence="8">
    <location>
        <begin position="22"/>
        <end position="93"/>
    </location>
</feature>
<evidence type="ECO:0000259" key="7">
    <source>
        <dbReference type="Pfam" id="PF06814"/>
    </source>
</evidence>
<comment type="subcellular location">
    <subcellularLocation>
        <location evidence="1">Membrane</location>
        <topology evidence="1">Multi-pass membrane protein</topology>
    </subcellularLocation>
</comment>
<keyword evidence="3" id="KW-0732">Signal</keyword>
<keyword evidence="2 6" id="KW-0812">Transmembrane</keyword>
<dbReference type="AlphaFoldDB" id="A0AAD2DQF4"/>
<evidence type="ECO:0000256" key="4">
    <source>
        <dbReference type="ARBA" id="ARBA00022989"/>
    </source>
</evidence>
<dbReference type="EMBL" id="OU503040">
    <property type="protein sequence ID" value="CAI9760723.1"/>
    <property type="molecule type" value="Genomic_DNA"/>
</dbReference>
<evidence type="ECO:0000256" key="6">
    <source>
        <dbReference type="SAM" id="Phobius"/>
    </source>
</evidence>
<feature type="transmembrane region" description="Helical" evidence="6">
    <location>
        <begin position="180"/>
        <end position="206"/>
    </location>
</feature>
<feature type="domain" description="GOST seven transmembrane" evidence="7">
    <location>
        <begin position="114"/>
        <end position="210"/>
    </location>
</feature>
<dbReference type="GO" id="GO:0005794">
    <property type="term" value="C:Golgi apparatus"/>
    <property type="evidence" value="ECO:0007669"/>
    <property type="project" value="TreeGrafter"/>
</dbReference>
<feature type="transmembrane region" description="Helical" evidence="6">
    <location>
        <begin position="114"/>
        <end position="134"/>
    </location>
</feature>
<dbReference type="InterPro" id="IPR054103">
    <property type="entry name" value="CAND6-7_N"/>
</dbReference>
<keyword evidence="10" id="KW-1185">Reference proteome</keyword>
<organism evidence="9 10">
    <name type="scientific">Fraxinus pennsylvanica</name>
    <dbReference type="NCBI Taxonomy" id="56036"/>
    <lineage>
        <taxon>Eukaryota</taxon>
        <taxon>Viridiplantae</taxon>
        <taxon>Streptophyta</taxon>
        <taxon>Embryophyta</taxon>
        <taxon>Tracheophyta</taxon>
        <taxon>Spermatophyta</taxon>
        <taxon>Magnoliopsida</taxon>
        <taxon>eudicotyledons</taxon>
        <taxon>Gunneridae</taxon>
        <taxon>Pentapetalae</taxon>
        <taxon>asterids</taxon>
        <taxon>lamiids</taxon>
        <taxon>Lamiales</taxon>
        <taxon>Oleaceae</taxon>
        <taxon>Oleeae</taxon>
        <taxon>Fraxinus</taxon>
    </lineage>
</organism>
<protein>
    <submittedName>
        <fullName evidence="9">Uncharacterized protein</fullName>
    </submittedName>
</protein>
<proteinExistence type="predicted"/>
<dbReference type="PANTHER" id="PTHR21229">
    <property type="entry name" value="LUNG SEVEN TRANSMEMBRANE RECEPTOR"/>
    <property type="match status" value="1"/>
</dbReference>
<keyword evidence="5 6" id="KW-0472">Membrane</keyword>
<evidence type="ECO:0000256" key="3">
    <source>
        <dbReference type="ARBA" id="ARBA00022729"/>
    </source>
</evidence>
<reference evidence="9" key="1">
    <citation type="submission" date="2023-05" db="EMBL/GenBank/DDBJ databases">
        <authorList>
            <person name="Huff M."/>
        </authorList>
    </citation>
    <scope>NUCLEOTIDE SEQUENCE</scope>
</reference>
<dbReference type="Pfam" id="PF21904">
    <property type="entry name" value="CAND6-7_N"/>
    <property type="match status" value="1"/>
</dbReference>
<evidence type="ECO:0000259" key="8">
    <source>
        <dbReference type="Pfam" id="PF21904"/>
    </source>
</evidence>
<evidence type="ECO:0000313" key="10">
    <source>
        <dbReference type="Proteomes" id="UP000834106"/>
    </source>
</evidence>
<evidence type="ECO:0000313" key="9">
    <source>
        <dbReference type="EMBL" id="CAI9760723.1"/>
    </source>
</evidence>
<evidence type="ECO:0000256" key="1">
    <source>
        <dbReference type="ARBA" id="ARBA00004141"/>
    </source>
</evidence>
<dbReference type="Pfam" id="PF06814">
    <property type="entry name" value="GOST_TM"/>
    <property type="match status" value="1"/>
</dbReference>
<feature type="transmembrane region" description="Helical" evidence="6">
    <location>
        <begin position="143"/>
        <end position="160"/>
    </location>
</feature>
<dbReference type="InterPro" id="IPR009637">
    <property type="entry name" value="GPR107/GPR108-like"/>
</dbReference>
<dbReference type="PANTHER" id="PTHR21229:SF2">
    <property type="entry name" value="RE59932P"/>
    <property type="match status" value="1"/>
</dbReference>
<evidence type="ECO:0000256" key="5">
    <source>
        <dbReference type="ARBA" id="ARBA00023136"/>
    </source>
</evidence>
<accession>A0AAD2DQF4</accession>
<dbReference type="Proteomes" id="UP000834106">
    <property type="component" value="Chromosome 5"/>
</dbReference>
<gene>
    <name evidence="9" type="ORF">FPE_LOCUS8153</name>
</gene>
<dbReference type="GO" id="GO:0016020">
    <property type="term" value="C:membrane"/>
    <property type="evidence" value="ECO:0007669"/>
    <property type="project" value="UniProtKB-SubCell"/>
</dbReference>
<dbReference type="InterPro" id="IPR053937">
    <property type="entry name" value="GOST_TM"/>
</dbReference>
<name>A0AAD2DQF4_9LAMI</name>
<evidence type="ECO:0000256" key="2">
    <source>
        <dbReference type="ARBA" id="ARBA00022692"/>
    </source>
</evidence>